<dbReference type="OrthoDB" id="7829573at2759"/>
<dbReference type="InterPro" id="IPR006170">
    <property type="entry name" value="PBP/GOBP"/>
</dbReference>
<dbReference type="Pfam" id="PF01395">
    <property type="entry name" value="PBP_GOBP"/>
    <property type="match status" value="1"/>
</dbReference>
<dbReference type="AlphaFoldDB" id="B4MKG1"/>
<dbReference type="KEGG" id="dwi:6638356"/>
<dbReference type="HOGENOM" id="CLU_2657160_0_0_1"/>
<reference evidence="2 3" key="1">
    <citation type="journal article" date="2007" name="Nature">
        <title>Evolution of genes and genomes on the Drosophila phylogeny.</title>
        <authorList>
            <consortium name="Drosophila 12 Genomes Consortium"/>
            <person name="Clark A.G."/>
            <person name="Eisen M.B."/>
            <person name="Smith D.R."/>
            <person name="Bergman C.M."/>
            <person name="Oliver B."/>
            <person name="Markow T.A."/>
            <person name="Kaufman T.C."/>
            <person name="Kellis M."/>
            <person name="Gelbart W."/>
            <person name="Iyer V.N."/>
            <person name="Pollard D.A."/>
            <person name="Sackton T.B."/>
            <person name="Larracuente A.M."/>
            <person name="Singh N.D."/>
            <person name="Abad J.P."/>
            <person name="Abt D.N."/>
            <person name="Adryan B."/>
            <person name="Aguade M."/>
            <person name="Akashi H."/>
            <person name="Anderson W.W."/>
            <person name="Aquadro C.F."/>
            <person name="Ardell D.H."/>
            <person name="Arguello R."/>
            <person name="Artieri C.G."/>
            <person name="Barbash D.A."/>
            <person name="Barker D."/>
            <person name="Barsanti P."/>
            <person name="Batterham P."/>
            <person name="Batzoglou S."/>
            <person name="Begun D."/>
            <person name="Bhutkar A."/>
            <person name="Blanco E."/>
            <person name="Bosak S.A."/>
            <person name="Bradley R.K."/>
            <person name="Brand A.D."/>
            <person name="Brent M.R."/>
            <person name="Brooks A.N."/>
            <person name="Brown R.H."/>
            <person name="Butlin R.K."/>
            <person name="Caggese C."/>
            <person name="Calvi B.R."/>
            <person name="Bernardo de Carvalho A."/>
            <person name="Caspi A."/>
            <person name="Castrezana S."/>
            <person name="Celniker S.E."/>
            <person name="Chang J.L."/>
            <person name="Chapple C."/>
            <person name="Chatterji S."/>
            <person name="Chinwalla A."/>
            <person name="Civetta A."/>
            <person name="Clifton S.W."/>
            <person name="Comeron J.M."/>
            <person name="Costello J.C."/>
            <person name="Coyne J.A."/>
            <person name="Daub J."/>
            <person name="David R.G."/>
            <person name="Delcher A.L."/>
            <person name="Delehaunty K."/>
            <person name="Do C.B."/>
            <person name="Ebling H."/>
            <person name="Edwards K."/>
            <person name="Eickbush T."/>
            <person name="Evans J.D."/>
            <person name="Filipski A."/>
            <person name="Findeiss S."/>
            <person name="Freyhult E."/>
            <person name="Fulton L."/>
            <person name="Fulton R."/>
            <person name="Garcia A.C."/>
            <person name="Gardiner A."/>
            <person name="Garfield D.A."/>
            <person name="Garvin B.E."/>
            <person name="Gibson G."/>
            <person name="Gilbert D."/>
            <person name="Gnerre S."/>
            <person name="Godfrey J."/>
            <person name="Good R."/>
            <person name="Gotea V."/>
            <person name="Gravely B."/>
            <person name="Greenberg A.J."/>
            <person name="Griffiths-Jones S."/>
            <person name="Gross S."/>
            <person name="Guigo R."/>
            <person name="Gustafson E.A."/>
            <person name="Haerty W."/>
            <person name="Hahn M.W."/>
            <person name="Halligan D.L."/>
            <person name="Halpern A.L."/>
            <person name="Halter G.M."/>
            <person name="Han M.V."/>
            <person name="Heger A."/>
            <person name="Hillier L."/>
            <person name="Hinrichs A.S."/>
            <person name="Holmes I."/>
            <person name="Hoskins R.A."/>
            <person name="Hubisz M.J."/>
            <person name="Hultmark D."/>
            <person name="Huntley M.A."/>
            <person name="Jaffe D.B."/>
            <person name="Jagadeeshan S."/>
            <person name="Jeck W.R."/>
            <person name="Johnson J."/>
            <person name="Jones C.D."/>
            <person name="Jordan W.C."/>
            <person name="Karpen G.H."/>
            <person name="Kataoka E."/>
            <person name="Keightley P.D."/>
            <person name="Kheradpour P."/>
            <person name="Kirkness E.F."/>
            <person name="Koerich L.B."/>
            <person name="Kristiansen K."/>
            <person name="Kudrna D."/>
            <person name="Kulathinal R.J."/>
            <person name="Kumar S."/>
            <person name="Kwok R."/>
            <person name="Lander E."/>
            <person name="Langley C.H."/>
            <person name="Lapoint R."/>
            <person name="Lazzaro B.P."/>
            <person name="Lee S.J."/>
            <person name="Levesque L."/>
            <person name="Li R."/>
            <person name="Lin C.F."/>
            <person name="Lin M.F."/>
            <person name="Lindblad-Toh K."/>
            <person name="Llopart A."/>
            <person name="Long M."/>
            <person name="Low L."/>
            <person name="Lozovsky E."/>
            <person name="Lu J."/>
            <person name="Luo M."/>
            <person name="Machado C.A."/>
            <person name="Makalowski W."/>
            <person name="Marzo M."/>
            <person name="Matsuda M."/>
            <person name="Matzkin L."/>
            <person name="McAllister B."/>
            <person name="McBride C.S."/>
            <person name="McKernan B."/>
            <person name="McKernan K."/>
            <person name="Mendez-Lago M."/>
            <person name="Minx P."/>
            <person name="Mollenhauer M.U."/>
            <person name="Montooth K."/>
            <person name="Mount S.M."/>
            <person name="Mu X."/>
            <person name="Myers E."/>
            <person name="Negre B."/>
            <person name="Newfeld S."/>
            <person name="Nielsen R."/>
            <person name="Noor M.A."/>
            <person name="O'Grady P."/>
            <person name="Pachter L."/>
            <person name="Papaceit M."/>
            <person name="Parisi M.J."/>
            <person name="Parisi M."/>
            <person name="Parts L."/>
            <person name="Pedersen J.S."/>
            <person name="Pesole G."/>
            <person name="Phillippy A.M."/>
            <person name="Ponting C.P."/>
            <person name="Pop M."/>
            <person name="Porcelli D."/>
            <person name="Powell J.R."/>
            <person name="Prohaska S."/>
            <person name="Pruitt K."/>
            <person name="Puig M."/>
            <person name="Quesneville H."/>
            <person name="Ram K.R."/>
            <person name="Rand D."/>
            <person name="Rasmussen M.D."/>
            <person name="Reed L.K."/>
            <person name="Reenan R."/>
            <person name="Reily A."/>
            <person name="Remington K.A."/>
            <person name="Rieger T.T."/>
            <person name="Ritchie M.G."/>
            <person name="Robin C."/>
            <person name="Rogers Y.H."/>
            <person name="Rohde C."/>
            <person name="Rozas J."/>
            <person name="Rubenfield M.J."/>
            <person name="Ruiz A."/>
            <person name="Russo S."/>
            <person name="Salzberg S.L."/>
            <person name="Sanchez-Gracia A."/>
            <person name="Saranga D.J."/>
            <person name="Sato H."/>
            <person name="Schaeffer S.W."/>
            <person name="Schatz M.C."/>
            <person name="Schlenke T."/>
            <person name="Schwartz R."/>
            <person name="Segarra C."/>
            <person name="Singh R.S."/>
            <person name="Sirot L."/>
            <person name="Sirota M."/>
            <person name="Sisneros N.B."/>
            <person name="Smith C.D."/>
            <person name="Smith T.F."/>
            <person name="Spieth J."/>
            <person name="Stage D.E."/>
            <person name="Stark A."/>
            <person name="Stephan W."/>
            <person name="Strausberg R.L."/>
            <person name="Strempel S."/>
            <person name="Sturgill D."/>
            <person name="Sutton G."/>
            <person name="Sutton G.G."/>
            <person name="Tao W."/>
            <person name="Teichmann S."/>
            <person name="Tobari Y.N."/>
            <person name="Tomimura Y."/>
            <person name="Tsolas J.M."/>
            <person name="Valente V.L."/>
            <person name="Venter E."/>
            <person name="Venter J.C."/>
            <person name="Vicario S."/>
            <person name="Vieira F.G."/>
            <person name="Vilella A.J."/>
            <person name="Villasante A."/>
            <person name="Walenz B."/>
            <person name="Wang J."/>
            <person name="Wasserman M."/>
            <person name="Watts T."/>
            <person name="Wilson D."/>
            <person name="Wilson R.K."/>
            <person name="Wing R.A."/>
            <person name="Wolfner M.F."/>
            <person name="Wong A."/>
            <person name="Wong G.K."/>
            <person name="Wu C.I."/>
            <person name="Wu G."/>
            <person name="Yamamoto D."/>
            <person name="Yang H.P."/>
            <person name="Yang S.P."/>
            <person name="Yorke J.A."/>
            <person name="Yoshida K."/>
            <person name="Zdobnov E."/>
            <person name="Zhang P."/>
            <person name="Zhang Y."/>
            <person name="Zimin A.V."/>
            <person name="Baldwin J."/>
            <person name="Abdouelleil A."/>
            <person name="Abdulkadir J."/>
            <person name="Abebe A."/>
            <person name="Abera B."/>
            <person name="Abreu J."/>
            <person name="Acer S.C."/>
            <person name="Aftuck L."/>
            <person name="Alexander A."/>
            <person name="An P."/>
            <person name="Anderson E."/>
            <person name="Anderson S."/>
            <person name="Arachi H."/>
            <person name="Azer M."/>
            <person name="Bachantsang P."/>
            <person name="Barry A."/>
            <person name="Bayul T."/>
            <person name="Berlin A."/>
            <person name="Bessette D."/>
            <person name="Bloom T."/>
            <person name="Blye J."/>
            <person name="Boguslavskiy L."/>
            <person name="Bonnet C."/>
            <person name="Boukhgalter B."/>
            <person name="Bourzgui I."/>
            <person name="Brown A."/>
            <person name="Cahill P."/>
            <person name="Channer S."/>
            <person name="Cheshatsang Y."/>
            <person name="Chuda L."/>
            <person name="Citroen M."/>
            <person name="Collymore A."/>
            <person name="Cooke P."/>
            <person name="Costello M."/>
            <person name="D'Aco K."/>
            <person name="Daza R."/>
            <person name="De Haan G."/>
            <person name="DeGray S."/>
            <person name="DeMaso C."/>
            <person name="Dhargay N."/>
            <person name="Dooley K."/>
            <person name="Dooley E."/>
            <person name="Doricent M."/>
            <person name="Dorje P."/>
            <person name="Dorjee K."/>
            <person name="Dupes A."/>
            <person name="Elong R."/>
            <person name="Falk J."/>
            <person name="Farina A."/>
            <person name="Faro S."/>
            <person name="Ferguson D."/>
            <person name="Fisher S."/>
            <person name="Foley C.D."/>
            <person name="Franke A."/>
            <person name="Friedrich D."/>
            <person name="Gadbois L."/>
            <person name="Gearin G."/>
            <person name="Gearin C.R."/>
            <person name="Giannoukos G."/>
            <person name="Goode T."/>
            <person name="Graham J."/>
            <person name="Grandbois E."/>
            <person name="Grewal S."/>
            <person name="Gyaltsen K."/>
            <person name="Hafez N."/>
            <person name="Hagos B."/>
            <person name="Hall J."/>
            <person name="Henson C."/>
            <person name="Hollinger A."/>
            <person name="Honan T."/>
            <person name="Huard M.D."/>
            <person name="Hughes L."/>
            <person name="Hurhula B."/>
            <person name="Husby M.E."/>
            <person name="Kamat A."/>
            <person name="Kanga B."/>
            <person name="Kashin S."/>
            <person name="Khazanovich D."/>
            <person name="Kisner P."/>
            <person name="Lance K."/>
            <person name="Lara M."/>
            <person name="Lee W."/>
            <person name="Lennon N."/>
            <person name="Letendre F."/>
            <person name="LeVine R."/>
            <person name="Lipovsky A."/>
            <person name="Liu X."/>
            <person name="Liu J."/>
            <person name="Liu S."/>
            <person name="Lokyitsang T."/>
            <person name="Lokyitsang Y."/>
            <person name="Lubonja R."/>
            <person name="Lui A."/>
            <person name="MacDonald P."/>
            <person name="Magnisalis V."/>
            <person name="Maru K."/>
            <person name="Matthews C."/>
            <person name="McCusker W."/>
            <person name="McDonough S."/>
            <person name="Mehta T."/>
            <person name="Meldrim J."/>
            <person name="Meneus L."/>
            <person name="Mihai O."/>
            <person name="Mihalev A."/>
            <person name="Mihova T."/>
            <person name="Mittelman R."/>
            <person name="Mlenga V."/>
            <person name="Montmayeur A."/>
            <person name="Mulrain L."/>
            <person name="Navidi A."/>
            <person name="Naylor J."/>
            <person name="Negash T."/>
            <person name="Nguyen T."/>
            <person name="Nguyen N."/>
            <person name="Nicol R."/>
            <person name="Norbu C."/>
            <person name="Norbu N."/>
            <person name="Novod N."/>
            <person name="O'Neill B."/>
            <person name="Osman S."/>
            <person name="Markiewicz E."/>
            <person name="Oyono O.L."/>
            <person name="Patti C."/>
            <person name="Phunkhang P."/>
            <person name="Pierre F."/>
            <person name="Priest M."/>
            <person name="Raghuraman S."/>
            <person name="Rege F."/>
            <person name="Reyes R."/>
            <person name="Rise C."/>
            <person name="Rogov P."/>
            <person name="Ross K."/>
            <person name="Ryan E."/>
            <person name="Settipalli S."/>
            <person name="Shea T."/>
            <person name="Sherpa N."/>
            <person name="Shi L."/>
            <person name="Shih D."/>
            <person name="Sparrow T."/>
            <person name="Spaulding J."/>
            <person name="Stalker J."/>
            <person name="Stange-Thomann N."/>
            <person name="Stavropoulos S."/>
            <person name="Stone C."/>
            <person name="Strader C."/>
            <person name="Tesfaye S."/>
            <person name="Thomson T."/>
            <person name="Thoulutsang Y."/>
            <person name="Thoulutsang D."/>
            <person name="Topham K."/>
            <person name="Topping I."/>
            <person name="Tsamla T."/>
            <person name="Vassiliev H."/>
            <person name="Vo A."/>
            <person name="Wangchuk T."/>
            <person name="Wangdi T."/>
            <person name="Weiand M."/>
            <person name="Wilkinson J."/>
            <person name="Wilson A."/>
            <person name="Yadav S."/>
            <person name="Young G."/>
            <person name="Yu Q."/>
            <person name="Zembek L."/>
            <person name="Zhong D."/>
            <person name="Zimmer A."/>
            <person name="Zwirko Z."/>
            <person name="Jaffe D.B."/>
            <person name="Alvarez P."/>
            <person name="Brockman W."/>
            <person name="Butler J."/>
            <person name="Chin C."/>
            <person name="Gnerre S."/>
            <person name="Grabherr M."/>
            <person name="Kleber M."/>
            <person name="Mauceli E."/>
            <person name="MacCallum I."/>
        </authorList>
    </citation>
    <scope>NUCLEOTIDE SEQUENCE [LARGE SCALE GENOMIC DNA]</scope>
    <source>
        <strain evidence="3">Tucson 14030-0811.24</strain>
    </source>
</reference>
<feature type="signal peptide" evidence="1">
    <location>
        <begin position="1"/>
        <end position="19"/>
    </location>
</feature>
<dbReference type="CDD" id="cd23992">
    <property type="entry name" value="PBP_GOBP"/>
    <property type="match status" value="1"/>
</dbReference>
<evidence type="ECO:0000313" key="2">
    <source>
        <dbReference type="EMBL" id="EDW72600.2"/>
    </source>
</evidence>
<protein>
    <submittedName>
        <fullName evidence="2">Odorant-binding protein 57c</fullName>
    </submittedName>
</protein>
<sequence>MWQTYLIVIVALMAVAIQSDESEKKHNALIHSCLTANNLTALEFEEWSNQGDYSDSLEDLENVDMRLKCFTHCMAEKFDLLDDKGFLDADRIDNYEKLNETNRQIIIDCKTEYDNGKLEKCDYAFNMLLCYMENIKQTDE</sequence>
<gene>
    <name evidence="2" type="primary">Dwil\Obp57c</name>
    <name evidence="2" type="ORF">Dwil_GK19302</name>
</gene>
<dbReference type="Proteomes" id="UP000007798">
    <property type="component" value="Unassembled WGS sequence"/>
</dbReference>
<dbReference type="STRING" id="7260.B4MKG1"/>
<accession>B4MKG1</accession>
<dbReference type="SMR" id="B4MKG1"/>
<dbReference type="EMBL" id="CH963846">
    <property type="protein sequence ID" value="EDW72600.2"/>
    <property type="molecule type" value="Genomic_DNA"/>
</dbReference>
<dbReference type="FunCoup" id="B4MKG1">
    <property type="interactions" value="52"/>
</dbReference>
<dbReference type="GO" id="GO:0005549">
    <property type="term" value="F:odorant binding"/>
    <property type="evidence" value="ECO:0007669"/>
    <property type="project" value="InterPro"/>
</dbReference>
<feature type="chain" id="PRO_5006457922" evidence="1">
    <location>
        <begin position="20"/>
        <end position="140"/>
    </location>
</feature>
<dbReference type="InterPro" id="IPR036728">
    <property type="entry name" value="PBP_GOBP_sf"/>
</dbReference>
<dbReference type="InParanoid" id="B4MKG1"/>
<evidence type="ECO:0000256" key="1">
    <source>
        <dbReference type="SAM" id="SignalP"/>
    </source>
</evidence>
<dbReference type="Gene3D" id="1.10.238.20">
    <property type="entry name" value="Pheromone/general odorant binding protein domain"/>
    <property type="match status" value="1"/>
</dbReference>
<keyword evidence="3" id="KW-1185">Reference proteome</keyword>
<proteinExistence type="predicted"/>
<organism evidence="2 3">
    <name type="scientific">Drosophila willistoni</name>
    <name type="common">Fruit fly</name>
    <dbReference type="NCBI Taxonomy" id="7260"/>
    <lineage>
        <taxon>Eukaryota</taxon>
        <taxon>Metazoa</taxon>
        <taxon>Ecdysozoa</taxon>
        <taxon>Arthropoda</taxon>
        <taxon>Hexapoda</taxon>
        <taxon>Insecta</taxon>
        <taxon>Pterygota</taxon>
        <taxon>Neoptera</taxon>
        <taxon>Endopterygota</taxon>
        <taxon>Diptera</taxon>
        <taxon>Brachycera</taxon>
        <taxon>Muscomorpha</taxon>
        <taxon>Ephydroidea</taxon>
        <taxon>Drosophilidae</taxon>
        <taxon>Drosophila</taxon>
        <taxon>Sophophora</taxon>
    </lineage>
</organism>
<evidence type="ECO:0000313" key="3">
    <source>
        <dbReference type="Proteomes" id="UP000007798"/>
    </source>
</evidence>
<name>B4MKG1_DROWI</name>
<keyword evidence="1" id="KW-0732">Signal</keyword>
<dbReference type="SMART" id="SM00708">
    <property type="entry name" value="PhBP"/>
    <property type="match status" value="1"/>
</dbReference>
<dbReference type="SUPFAM" id="SSF47565">
    <property type="entry name" value="Insect pheromone/odorant-binding proteins"/>
    <property type="match status" value="1"/>
</dbReference>